<dbReference type="InterPro" id="IPR016181">
    <property type="entry name" value="Acyl_CoA_acyltransferase"/>
</dbReference>
<dbReference type="KEGG" id="hdn:Hden_1396"/>
<proteinExistence type="predicted"/>
<dbReference type="Gene3D" id="3.40.630.30">
    <property type="match status" value="1"/>
</dbReference>
<dbReference type="InterPro" id="IPR052564">
    <property type="entry name" value="N-acetyltrans/Recomb-assoc"/>
</dbReference>
<sequence>MSNEFPLRPFLPADTMALRDLFAQSIEELTADDYDEDQRLAWAASAADADAFRARLGGTLTLIVQVEGEYLGFGSLKDNKTIDMLYVHPDFAGEGVGTAIADALEKIAGARGAEAVTVDASDTAMPFFESRGYAAVQRNSVPRDDQWLSNTTMIKPLKDAKAKAETSAKPS</sequence>
<dbReference type="Proteomes" id="UP000002033">
    <property type="component" value="Chromosome"/>
</dbReference>
<evidence type="ECO:0000313" key="3">
    <source>
        <dbReference type="Proteomes" id="UP000002033"/>
    </source>
</evidence>
<dbReference type="EMBL" id="CP002083">
    <property type="protein sequence ID" value="ADJ23208.1"/>
    <property type="molecule type" value="Genomic_DNA"/>
</dbReference>
<accession>D8JX72</accession>
<dbReference type="PANTHER" id="PTHR43451:SF1">
    <property type="entry name" value="ACETYLTRANSFERASE"/>
    <property type="match status" value="1"/>
</dbReference>
<evidence type="ECO:0000313" key="2">
    <source>
        <dbReference type="EMBL" id="ADJ23208.1"/>
    </source>
</evidence>
<dbReference type="eggNOG" id="COG0454">
    <property type="taxonomic scope" value="Bacteria"/>
</dbReference>
<dbReference type="SUPFAM" id="SSF55729">
    <property type="entry name" value="Acyl-CoA N-acyltransferases (Nat)"/>
    <property type="match status" value="1"/>
</dbReference>
<dbReference type="CDD" id="cd04301">
    <property type="entry name" value="NAT_SF"/>
    <property type="match status" value="1"/>
</dbReference>
<dbReference type="AlphaFoldDB" id="D8JX72"/>
<dbReference type="PANTHER" id="PTHR43451">
    <property type="entry name" value="ACETYLTRANSFERASE (GNAT) FAMILY PROTEIN"/>
    <property type="match status" value="1"/>
</dbReference>
<dbReference type="HOGENOM" id="CLU_087351_0_0_5"/>
<dbReference type="PROSITE" id="PS51186">
    <property type="entry name" value="GNAT"/>
    <property type="match status" value="1"/>
</dbReference>
<evidence type="ECO:0000259" key="1">
    <source>
        <dbReference type="PROSITE" id="PS51186"/>
    </source>
</evidence>
<protein>
    <submittedName>
        <fullName evidence="2">GCN5-related N-acetyltransferase</fullName>
    </submittedName>
</protein>
<organism evidence="2 3">
    <name type="scientific">Hyphomicrobium denitrificans (strain ATCC 51888 / DSM 1869 / NCIMB 11706 / TK 0415)</name>
    <dbReference type="NCBI Taxonomy" id="582899"/>
    <lineage>
        <taxon>Bacteria</taxon>
        <taxon>Pseudomonadati</taxon>
        <taxon>Pseudomonadota</taxon>
        <taxon>Alphaproteobacteria</taxon>
        <taxon>Hyphomicrobiales</taxon>
        <taxon>Hyphomicrobiaceae</taxon>
        <taxon>Hyphomicrobium</taxon>
    </lineage>
</organism>
<dbReference type="GO" id="GO:0016747">
    <property type="term" value="F:acyltransferase activity, transferring groups other than amino-acyl groups"/>
    <property type="evidence" value="ECO:0007669"/>
    <property type="project" value="InterPro"/>
</dbReference>
<dbReference type="RefSeq" id="WP_013215423.1">
    <property type="nucleotide sequence ID" value="NC_014313.1"/>
</dbReference>
<dbReference type="InterPro" id="IPR000182">
    <property type="entry name" value="GNAT_dom"/>
</dbReference>
<gene>
    <name evidence="2" type="ordered locus">Hden_1396</name>
</gene>
<dbReference type="STRING" id="582899.Hden_1396"/>
<dbReference type="OrthoDB" id="9789081at2"/>
<keyword evidence="3" id="KW-1185">Reference proteome</keyword>
<name>D8JX72_HYPDA</name>
<keyword evidence="2" id="KW-0808">Transferase</keyword>
<reference evidence="3" key="1">
    <citation type="journal article" date="2011" name="J. Bacteriol.">
        <title>Genome sequences of eight morphologically diverse alphaproteobacteria.</title>
        <authorList>
            <consortium name="US DOE Joint Genome Institute"/>
            <person name="Brown P.J."/>
            <person name="Kysela D.T."/>
            <person name="Buechlein A."/>
            <person name="Hemmerich C."/>
            <person name="Brun Y.V."/>
        </authorList>
    </citation>
    <scope>NUCLEOTIDE SEQUENCE [LARGE SCALE GENOMIC DNA]</scope>
    <source>
        <strain evidence="3">ATCC 51888 / DSM 1869 / NCIB 11706 / TK 0415</strain>
    </source>
</reference>
<feature type="domain" description="N-acetyltransferase" evidence="1">
    <location>
        <begin position="5"/>
        <end position="158"/>
    </location>
</feature>
<dbReference type="Pfam" id="PF13673">
    <property type="entry name" value="Acetyltransf_10"/>
    <property type="match status" value="1"/>
</dbReference>